<gene>
    <name evidence="2" type="ORF">SAMN04490187_4327</name>
</gene>
<dbReference type="RefSeq" id="WP_090455589.1">
    <property type="nucleotide sequence ID" value="NZ_FNTC01000002.1"/>
</dbReference>
<keyword evidence="1" id="KW-0472">Membrane</keyword>
<feature type="transmembrane region" description="Helical" evidence="1">
    <location>
        <begin position="43"/>
        <end position="59"/>
    </location>
</feature>
<sequence length="67" mass="7552">MKYATKVLLILLALIVGCMLLSNVASRATCSYYGFQTDRETRYAAFVGCMVLVDGAWFPRNEIRIVQ</sequence>
<dbReference type="PROSITE" id="PS51257">
    <property type="entry name" value="PROKAR_LIPOPROTEIN"/>
    <property type="match status" value="1"/>
</dbReference>
<keyword evidence="1" id="KW-0812">Transmembrane</keyword>
<accession>A0A231GQL1</accession>
<dbReference type="EMBL" id="FNTC01000002">
    <property type="protein sequence ID" value="SEC42762.1"/>
    <property type="molecule type" value="Genomic_DNA"/>
</dbReference>
<evidence type="ECO:0000313" key="3">
    <source>
        <dbReference type="Proteomes" id="UP000198542"/>
    </source>
</evidence>
<name>A0A231GQL1_PSEJE</name>
<evidence type="ECO:0000256" key="1">
    <source>
        <dbReference type="SAM" id="Phobius"/>
    </source>
</evidence>
<dbReference type="Proteomes" id="UP000198542">
    <property type="component" value="Unassembled WGS sequence"/>
</dbReference>
<organism evidence="2 3">
    <name type="scientific">Pseudomonas jessenii</name>
    <dbReference type="NCBI Taxonomy" id="77298"/>
    <lineage>
        <taxon>Bacteria</taxon>
        <taxon>Pseudomonadati</taxon>
        <taxon>Pseudomonadota</taxon>
        <taxon>Gammaproteobacteria</taxon>
        <taxon>Pseudomonadales</taxon>
        <taxon>Pseudomonadaceae</taxon>
        <taxon>Pseudomonas</taxon>
    </lineage>
</organism>
<protein>
    <submittedName>
        <fullName evidence="2">Uncharacterized protein</fullName>
    </submittedName>
</protein>
<reference evidence="3" key="1">
    <citation type="submission" date="2016-10" db="EMBL/GenBank/DDBJ databases">
        <authorList>
            <person name="Varghese N."/>
            <person name="Submissions S."/>
        </authorList>
    </citation>
    <scope>NUCLEOTIDE SEQUENCE [LARGE SCALE GENOMIC DNA]</scope>
    <source>
        <strain evidence="3">BS3660</strain>
    </source>
</reference>
<evidence type="ECO:0000313" key="2">
    <source>
        <dbReference type="EMBL" id="SEC42762.1"/>
    </source>
</evidence>
<keyword evidence="1" id="KW-1133">Transmembrane helix</keyword>
<keyword evidence="3" id="KW-1185">Reference proteome</keyword>
<proteinExistence type="predicted"/>
<dbReference type="AlphaFoldDB" id="A0A231GQL1"/>